<comment type="caution">
    <text evidence="5">The sequence shown here is derived from an EMBL/GenBank/DDBJ whole genome shotgun (WGS) entry which is preliminary data.</text>
</comment>
<accession>A0A7X1E8S0</accession>
<evidence type="ECO:0000256" key="4">
    <source>
        <dbReference type="ARBA" id="ARBA00023163"/>
    </source>
</evidence>
<comment type="similarity">
    <text evidence="1">Belongs to the BlaI transcriptional regulatory family.</text>
</comment>
<organism evidence="5 6">
    <name type="scientific">Pelagicoccus albus</name>
    <dbReference type="NCBI Taxonomy" id="415222"/>
    <lineage>
        <taxon>Bacteria</taxon>
        <taxon>Pseudomonadati</taxon>
        <taxon>Verrucomicrobiota</taxon>
        <taxon>Opitutia</taxon>
        <taxon>Puniceicoccales</taxon>
        <taxon>Pelagicoccaceae</taxon>
        <taxon>Pelagicoccus</taxon>
    </lineage>
</organism>
<keyword evidence="3" id="KW-0238">DNA-binding</keyword>
<dbReference type="Pfam" id="PF03965">
    <property type="entry name" value="Penicillinase_R"/>
    <property type="match status" value="1"/>
</dbReference>
<dbReference type="Gene3D" id="1.10.4040.10">
    <property type="entry name" value="Penicillinase repressor domain"/>
    <property type="match status" value="1"/>
</dbReference>
<dbReference type="PIRSF" id="PIRSF019455">
    <property type="entry name" value="CopR_AtkY"/>
    <property type="match status" value="1"/>
</dbReference>
<sequence>MEQGPKISDAEWEVMKVVWDHAPMTATEVLDLLPHDQWKQKTVNTFLARLENKGVIESRREGRANVYSCLLSEGECCRTEGSHFLSKVFRGKVAPMMLHFIENEELSDDELDELRAVLERKAR</sequence>
<dbReference type="EMBL" id="JACHVC010000012">
    <property type="protein sequence ID" value="MBC2606649.1"/>
    <property type="molecule type" value="Genomic_DNA"/>
</dbReference>
<dbReference type="InterPro" id="IPR036390">
    <property type="entry name" value="WH_DNA-bd_sf"/>
</dbReference>
<dbReference type="InterPro" id="IPR005650">
    <property type="entry name" value="BlaI_family"/>
</dbReference>
<gene>
    <name evidence="5" type="ORF">H5P27_11405</name>
</gene>
<dbReference type="Gene3D" id="1.10.10.10">
    <property type="entry name" value="Winged helix-like DNA-binding domain superfamily/Winged helix DNA-binding domain"/>
    <property type="match status" value="1"/>
</dbReference>
<evidence type="ECO:0000256" key="2">
    <source>
        <dbReference type="ARBA" id="ARBA00023015"/>
    </source>
</evidence>
<dbReference type="GO" id="GO:0045892">
    <property type="term" value="P:negative regulation of DNA-templated transcription"/>
    <property type="evidence" value="ECO:0007669"/>
    <property type="project" value="InterPro"/>
</dbReference>
<dbReference type="SUPFAM" id="SSF46785">
    <property type="entry name" value="Winged helix' DNA-binding domain"/>
    <property type="match status" value="1"/>
</dbReference>
<keyword evidence="2" id="KW-0805">Transcription regulation</keyword>
<dbReference type="GO" id="GO:0003677">
    <property type="term" value="F:DNA binding"/>
    <property type="evidence" value="ECO:0007669"/>
    <property type="project" value="UniProtKB-KW"/>
</dbReference>
<dbReference type="AlphaFoldDB" id="A0A7X1E8S0"/>
<dbReference type="RefSeq" id="WP_185660517.1">
    <property type="nucleotide sequence ID" value="NZ_CAWPOO010000012.1"/>
</dbReference>
<evidence type="ECO:0000256" key="3">
    <source>
        <dbReference type="ARBA" id="ARBA00023125"/>
    </source>
</evidence>
<dbReference type="Proteomes" id="UP000526501">
    <property type="component" value="Unassembled WGS sequence"/>
</dbReference>
<name>A0A7X1E8S0_9BACT</name>
<proteinExistence type="inferred from homology"/>
<evidence type="ECO:0000313" key="6">
    <source>
        <dbReference type="Proteomes" id="UP000526501"/>
    </source>
</evidence>
<evidence type="ECO:0000313" key="5">
    <source>
        <dbReference type="EMBL" id="MBC2606649.1"/>
    </source>
</evidence>
<dbReference type="InterPro" id="IPR036388">
    <property type="entry name" value="WH-like_DNA-bd_sf"/>
</dbReference>
<keyword evidence="4" id="KW-0804">Transcription</keyword>
<protein>
    <submittedName>
        <fullName evidence="5">BlaI/MecI/CopY family transcriptional regulator</fullName>
    </submittedName>
</protein>
<reference evidence="5 6" key="1">
    <citation type="submission" date="2020-07" db="EMBL/GenBank/DDBJ databases">
        <authorList>
            <person name="Feng X."/>
        </authorList>
    </citation>
    <scope>NUCLEOTIDE SEQUENCE [LARGE SCALE GENOMIC DNA]</scope>
    <source>
        <strain evidence="5 6">JCM23202</strain>
    </source>
</reference>
<evidence type="ECO:0000256" key="1">
    <source>
        <dbReference type="ARBA" id="ARBA00011046"/>
    </source>
</evidence>
<keyword evidence="6" id="KW-1185">Reference proteome</keyword>